<dbReference type="Pfam" id="PF02481">
    <property type="entry name" value="DNA_processg_A"/>
    <property type="match status" value="1"/>
</dbReference>
<protein>
    <submittedName>
        <fullName evidence="3">DNA-protecting protein DprA</fullName>
    </submittedName>
</protein>
<comment type="caution">
    <text evidence="3">The sequence shown here is derived from an EMBL/GenBank/DDBJ whole genome shotgun (WGS) entry which is preliminary data.</text>
</comment>
<accession>A0ABS0LN00</accession>
<dbReference type="SUPFAM" id="SSF102405">
    <property type="entry name" value="MCP/YpsA-like"/>
    <property type="match status" value="1"/>
</dbReference>
<feature type="domain" description="Smf/DprA SLOG" evidence="2">
    <location>
        <begin position="77"/>
        <end position="286"/>
    </location>
</feature>
<keyword evidence="4" id="KW-1185">Reference proteome</keyword>
<dbReference type="RefSeq" id="WP_197113388.1">
    <property type="nucleotide sequence ID" value="NZ_JACBXQ010000001.1"/>
</dbReference>
<sequence>MLKIKEDMIYLQIVGLSYQKRWYYFAFYLKLANKLELDQQMLVDFLIKKGIWQEKEQTVFQAWRQHYPLVRRLKNQCLFILDSLYPSLWKQLPQPPITIFYKGDLSLLRMPLITIVGSRKLSNYGYKVACDLSKILVENGWITVSGLAKGADYQVHKAGCQYRKGSTIGIIATGFDRYYPTEHYTLQEIIGQKHLLLSEYLPMQRARKHHFIARNRLLAGMSPATIVIQAAKQSGSLITANYALDYNRTVYAVPGPITDNQSYGCNQLISAGAIPVIGLKELVSDLKQFYFNQGFYFNHLA</sequence>
<evidence type="ECO:0000259" key="2">
    <source>
        <dbReference type="Pfam" id="PF02481"/>
    </source>
</evidence>
<name>A0ABS0LN00_9LACT</name>
<comment type="similarity">
    <text evidence="1">Belongs to the DprA/Smf family.</text>
</comment>
<dbReference type="InterPro" id="IPR003488">
    <property type="entry name" value="DprA"/>
</dbReference>
<dbReference type="InterPro" id="IPR057666">
    <property type="entry name" value="DrpA_SLOG"/>
</dbReference>
<dbReference type="NCBIfam" id="TIGR00732">
    <property type="entry name" value="dprA"/>
    <property type="match status" value="1"/>
</dbReference>
<proteinExistence type="inferred from homology"/>
<dbReference type="PANTHER" id="PTHR43022">
    <property type="entry name" value="PROTEIN SMF"/>
    <property type="match status" value="1"/>
</dbReference>
<dbReference type="Gene3D" id="3.40.50.450">
    <property type="match status" value="1"/>
</dbReference>
<dbReference type="Proteomes" id="UP000721415">
    <property type="component" value="Unassembled WGS sequence"/>
</dbReference>
<dbReference type="EMBL" id="JACBXQ010000001">
    <property type="protein sequence ID" value="MBG9985337.1"/>
    <property type="molecule type" value="Genomic_DNA"/>
</dbReference>
<dbReference type="PANTHER" id="PTHR43022:SF1">
    <property type="entry name" value="PROTEIN SMF"/>
    <property type="match status" value="1"/>
</dbReference>
<gene>
    <name evidence="3" type="primary">dprA</name>
    <name evidence="3" type="ORF">HZY91_00345</name>
</gene>
<organism evidence="3 4">
    <name type="scientific">Facklamia lactis</name>
    <dbReference type="NCBI Taxonomy" id="2749967"/>
    <lineage>
        <taxon>Bacteria</taxon>
        <taxon>Bacillati</taxon>
        <taxon>Bacillota</taxon>
        <taxon>Bacilli</taxon>
        <taxon>Lactobacillales</taxon>
        <taxon>Aerococcaceae</taxon>
        <taxon>Facklamia</taxon>
    </lineage>
</organism>
<evidence type="ECO:0000313" key="4">
    <source>
        <dbReference type="Proteomes" id="UP000721415"/>
    </source>
</evidence>
<evidence type="ECO:0000313" key="3">
    <source>
        <dbReference type="EMBL" id="MBG9985337.1"/>
    </source>
</evidence>
<reference evidence="3 4" key="1">
    <citation type="submission" date="2020-07" db="EMBL/GenBank/DDBJ databases">
        <title>Facklamia lactis sp. nov., isolated from raw milk.</title>
        <authorList>
            <person name="Doll E.V."/>
            <person name="Huptas C."/>
            <person name="Staib L."/>
            <person name="Wenning M."/>
            <person name="Scherer S."/>
        </authorList>
    </citation>
    <scope>NUCLEOTIDE SEQUENCE [LARGE SCALE GENOMIC DNA]</scope>
    <source>
        <strain evidence="3 4">DSM 111018</strain>
    </source>
</reference>
<evidence type="ECO:0000256" key="1">
    <source>
        <dbReference type="ARBA" id="ARBA00006525"/>
    </source>
</evidence>